<dbReference type="SUPFAM" id="SSF101898">
    <property type="entry name" value="NHL repeat"/>
    <property type="match status" value="1"/>
</dbReference>
<dbReference type="GO" id="GO:0030488">
    <property type="term" value="P:tRNA methylation"/>
    <property type="evidence" value="ECO:0000318"/>
    <property type="project" value="GO_Central"/>
</dbReference>
<dbReference type="PANTHER" id="PTHR14344">
    <property type="entry name" value="WD REPEAT PROTEIN"/>
    <property type="match status" value="1"/>
</dbReference>
<proteinExistence type="inferred from homology"/>
<dbReference type="SUPFAM" id="SSF50978">
    <property type="entry name" value="WD40 repeat-like"/>
    <property type="match status" value="2"/>
</dbReference>
<evidence type="ECO:0008006" key="11">
    <source>
        <dbReference type="Google" id="ProtNLM"/>
    </source>
</evidence>
<dbReference type="GO" id="GO:0032456">
    <property type="term" value="P:endocytic recycling"/>
    <property type="evidence" value="ECO:0007669"/>
    <property type="project" value="EnsemblFungi"/>
</dbReference>
<dbReference type="SMART" id="SM00320">
    <property type="entry name" value="WD40"/>
    <property type="match status" value="9"/>
</dbReference>
<dbReference type="GO" id="GO:0002130">
    <property type="term" value="P:wobble position ribose methylation"/>
    <property type="evidence" value="ECO:0007669"/>
    <property type="project" value="EnsemblFungi"/>
</dbReference>
<evidence type="ECO:0000313" key="10">
    <source>
        <dbReference type="Proteomes" id="UP000000559"/>
    </source>
</evidence>
<dbReference type="RefSeq" id="XP_712418.2">
    <property type="nucleotide sequence ID" value="XM_707325.2"/>
</dbReference>
<protein>
    <recommendedName>
        <fullName evidence="11">Regulator of Ty1 transposition protein 10</fullName>
    </recommendedName>
</protein>
<dbReference type="Pfam" id="PF00400">
    <property type="entry name" value="WD40"/>
    <property type="match status" value="3"/>
</dbReference>
<gene>
    <name evidence="9" type="ordered locus">CAALFM_C604530CA</name>
    <name evidence="8" type="ordered locus">orf19.9690</name>
</gene>
<dbReference type="CGD" id="CAL0000188018">
    <property type="gene designation" value="orf19.9690"/>
</dbReference>
<keyword evidence="10" id="KW-1185">Reference proteome</keyword>
<evidence type="ECO:0000256" key="3">
    <source>
        <dbReference type="ARBA" id="ARBA00022574"/>
    </source>
</evidence>
<comment type="subcellular location">
    <subcellularLocation>
        <location evidence="1">Cytoplasm</location>
    </subcellularLocation>
</comment>
<dbReference type="OrthoDB" id="66881at2759"/>
<evidence type="ECO:0000256" key="4">
    <source>
        <dbReference type="ARBA" id="ARBA00022694"/>
    </source>
</evidence>
<evidence type="ECO:0000256" key="1">
    <source>
        <dbReference type="ARBA" id="ARBA00004496"/>
    </source>
</evidence>
<dbReference type="PROSITE" id="PS50294">
    <property type="entry name" value="WD_REPEATS_REGION"/>
    <property type="match status" value="1"/>
</dbReference>
<dbReference type="GO" id="GO:0005768">
    <property type="term" value="C:endosome"/>
    <property type="evidence" value="ECO:0007669"/>
    <property type="project" value="EnsemblFungi"/>
</dbReference>
<dbReference type="PROSITE" id="PS50082">
    <property type="entry name" value="WD_REPEATS_2"/>
    <property type="match status" value="1"/>
</dbReference>
<dbReference type="eggNOG" id="KOG0974">
    <property type="taxonomic scope" value="Eukaryota"/>
</dbReference>
<reference evidence="9 10" key="1">
    <citation type="journal article" date="2004" name="Proc. Natl. Acad. Sci. U.S.A.">
        <title>The diploid genome sequence of Candida albicans.</title>
        <authorList>
            <person name="Jones T."/>
            <person name="Federspiel N.A."/>
            <person name="Chibana H."/>
            <person name="Dungan J."/>
            <person name="Kalman S."/>
            <person name="Magee B.B."/>
            <person name="Newport G."/>
            <person name="Thorstenson Y.R."/>
            <person name="Agabian N."/>
            <person name="Magee P.T."/>
            <person name="Davis R.W."/>
            <person name="Scherer S."/>
        </authorList>
    </citation>
    <scope>NUCLEOTIDE SEQUENCE [LARGE SCALE GENOMIC DNA]</scope>
    <source>
        <strain evidence="10">SC5314 / ATCC MYA-2876</strain>
    </source>
</reference>
<dbReference type="InterPro" id="IPR001680">
    <property type="entry name" value="WD40_rpt"/>
</dbReference>
<keyword evidence="3 7" id="KW-0853">WD repeat</keyword>
<keyword evidence="5" id="KW-0677">Repeat</keyword>
<dbReference type="Proteomes" id="UP000000559">
    <property type="component" value="Chromosome 6"/>
</dbReference>
<name>A0A1D8PQF7_CANAL</name>
<dbReference type="InterPro" id="IPR015943">
    <property type="entry name" value="WD40/YVTN_repeat-like_dom_sf"/>
</dbReference>
<reference evidence="9 10" key="3">
    <citation type="journal article" date="2013" name="Genome Biol.">
        <title>Assembly of a phased diploid Candida albicans genome facilitates allele-specific measurements and provides a simple model for repeat and indel structure.</title>
        <authorList>
            <person name="Muzzey D."/>
            <person name="Schwartz K."/>
            <person name="Weissman J.S."/>
            <person name="Sherlock G."/>
        </authorList>
    </citation>
    <scope>NUCLEOTIDE SEQUENCE [LARGE SCALE GENOMIC DNA]</scope>
    <source>
        <strain evidence="10">SC5314 / ATCC MYA-2876</strain>
    </source>
</reference>
<dbReference type="KEGG" id="cal:CAALFM_C604530CA"/>
<reference evidence="9 10" key="2">
    <citation type="journal article" date="2007" name="Genome Biol.">
        <title>Assembly of the Candida albicans genome into sixteen supercontigs aligned on the eight chromosomes.</title>
        <authorList>
            <person name="van het Hoog M."/>
            <person name="Rast T.J."/>
            <person name="Martchenko M."/>
            <person name="Grindle S."/>
            <person name="Dignard D."/>
            <person name="Hogues H."/>
            <person name="Cuomo C."/>
            <person name="Berriman M."/>
            <person name="Scherer S."/>
            <person name="Magee B.B."/>
            <person name="Whiteway M."/>
            <person name="Chibana H."/>
            <person name="Nantel A."/>
            <person name="Magee P.T."/>
        </authorList>
    </citation>
    <scope>GENOME REANNOTATION</scope>
    <source>
        <strain evidence="10">SC5314 / ATCC MYA-2876</strain>
    </source>
</reference>
<dbReference type="EMBL" id="CP017628">
    <property type="protein sequence ID" value="AOW30369.1"/>
    <property type="molecule type" value="Genomic_DNA"/>
</dbReference>
<accession>A0A1D8PQF7</accession>
<comment type="similarity">
    <text evidence="6">Belongs to the WD repeat WDR6 family.</text>
</comment>
<dbReference type="FunCoup" id="A0A1D8PQF7">
    <property type="interactions" value="653"/>
</dbReference>
<dbReference type="InParanoid" id="A0A1D8PQF7"/>
<evidence type="ECO:0000256" key="5">
    <source>
        <dbReference type="ARBA" id="ARBA00022737"/>
    </source>
</evidence>
<dbReference type="GO" id="GO:0005737">
    <property type="term" value="C:cytoplasm"/>
    <property type="evidence" value="ECO:0000318"/>
    <property type="project" value="GO_Central"/>
</dbReference>
<evidence type="ECO:0000313" key="9">
    <source>
        <dbReference type="EMBL" id="AOW30369.1"/>
    </source>
</evidence>
<keyword evidence="2" id="KW-0963">Cytoplasm</keyword>
<feature type="repeat" description="WD" evidence="7">
    <location>
        <begin position="186"/>
        <end position="227"/>
    </location>
</feature>
<evidence type="ECO:0000256" key="6">
    <source>
        <dbReference type="ARBA" id="ARBA00038255"/>
    </source>
</evidence>
<dbReference type="InterPro" id="IPR036322">
    <property type="entry name" value="WD40_repeat_dom_sf"/>
</dbReference>
<evidence type="ECO:0000313" key="8">
    <source>
        <dbReference type="CGD" id="CAL0000188018"/>
    </source>
</evidence>
<dbReference type="AlphaFoldDB" id="A0A1D8PQF7"/>
<dbReference type="STRING" id="237561.A0A1D8PQF7"/>
<dbReference type="GeneID" id="3645970"/>
<dbReference type="GO" id="GO:0030234">
    <property type="term" value="F:enzyme regulator activity"/>
    <property type="evidence" value="ECO:0007669"/>
    <property type="project" value="EnsemblFungi"/>
</dbReference>
<organism evidence="9 10">
    <name type="scientific">Candida albicans (strain SC5314 / ATCC MYA-2876)</name>
    <name type="common">Yeast</name>
    <dbReference type="NCBI Taxonomy" id="237561"/>
    <lineage>
        <taxon>Eukaryota</taxon>
        <taxon>Fungi</taxon>
        <taxon>Dikarya</taxon>
        <taxon>Ascomycota</taxon>
        <taxon>Saccharomycotina</taxon>
        <taxon>Pichiomycetes</taxon>
        <taxon>Debaryomycetaceae</taxon>
        <taxon>Candida/Lodderomyces clade</taxon>
        <taxon>Candida</taxon>
    </lineage>
</organism>
<dbReference type="VEuPathDB" id="FungiDB:C6_04530C_A"/>
<dbReference type="PANTHER" id="PTHR14344:SF3">
    <property type="entry name" value="WD REPEAT-CONTAINING PROTEIN 6"/>
    <property type="match status" value="1"/>
</dbReference>
<dbReference type="InterPro" id="IPR051973">
    <property type="entry name" value="tRNA_Anticodon_Mtase-Reg"/>
</dbReference>
<sequence length="947" mass="106468">MPELDKLSSRFRPLYHYGPVTALKIYKHYIIAGYGPILKIFHINDQVDLIFDKQVFQRNKIHHIDINPENDTFVVSGGRSFLVSRLGELIDARTVSAMEHTINEWIVTSYVLDDNHILLLNSHNTIIKIDKHNFSVVDKIDCKEKSILYSGSITKLPSGDIYVAAGTVMNGTIIWDLHSQKIKHNLTDHEGSIFGIKIDPSGQYIVSCSDDRSIKLYSFNEGKLLATGWGHGSRIWCLEFFSGEPLKIMSCGEDCTMRMWEYRPGNDLLQQIELWENFHRGKHIWSGDVDNVELNIAVTGGADGKVRVHDLTQQDRQKFSLAEISFNISLNKSDFIRDYFELPEFLVLLMSNGYLFIRKDNTFTSLGHFAEFDGFGIVSGFADLGVVLVCARDGRILSIDGSATPTWITNPCNNKIVNMLLDTNCGRHFVLLESPNPNVPFTLHELTYTTSLQISKTWDIPKPESRFSVTAMTIDTVHQKLILASKKVTIGVFDLKTLAATVFRKVSPGDSVSSLSIINTTPKSLQVLVVARDGFYTIADISGTSALNILQQNKITRGVIEGGFMNNNDLILYGFKSSYFFVWNETKQMEIMNEQCGGSGHRHYKFYHDAAEYFKFIYTLKNELCIRTHHVRFSNTFGLIQNGTHGREIRDVAISSDHKLVATSSEDSSICLSKLSDDGKLVNVWNMTNHVSGMQKIKFLSKDFIASSAANEEFIVWKLSWSQDLPMLMEYNRLNPTKEIPDLRVMDFSSIKSDTGFTIATVYSDSNIKIWQFDLDSGFHLLKSWFYSTCCILNCQFLNNHYLLISTTDGCVTIYDIATAKPVAKEKLHQSGVKAISIHQDYLITGGDDNAITVSQFDNTSIKLIDRVENAASATITSIGYVDDKSFITTSVDQIIRLWSFSSGKLVCHEARYTTIADTGCCDTTTVNSKTLAVVGGAGISTWEILY</sequence>
<evidence type="ECO:0000256" key="7">
    <source>
        <dbReference type="PROSITE-ProRule" id="PRU00221"/>
    </source>
</evidence>
<evidence type="ECO:0000256" key="2">
    <source>
        <dbReference type="ARBA" id="ARBA00022490"/>
    </source>
</evidence>
<keyword evidence="4" id="KW-0819">tRNA processing</keyword>
<dbReference type="Gene3D" id="2.130.10.10">
    <property type="entry name" value="YVTN repeat-like/Quinoprotein amine dehydrogenase"/>
    <property type="match status" value="3"/>
</dbReference>